<reference evidence="6" key="1">
    <citation type="submission" date="2021-01" db="EMBL/GenBank/DDBJ databases">
        <authorList>
            <person name="Corre E."/>
            <person name="Pelletier E."/>
            <person name="Niang G."/>
            <person name="Scheremetjew M."/>
            <person name="Finn R."/>
            <person name="Kale V."/>
            <person name="Holt S."/>
            <person name="Cochrane G."/>
            <person name="Meng A."/>
            <person name="Brown T."/>
            <person name="Cohen L."/>
        </authorList>
    </citation>
    <scope>NUCLEOTIDE SEQUENCE</scope>
    <source>
        <strain evidence="6">DIVA3 518/3/11/1/6</strain>
    </source>
</reference>
<dbReference type="PROSITE" id="PS00018">
    <property type="entry name" value="EF_HAND_1"/>
    <property type="match status" value="1"/>
</dbReference>
<organism evidence="6">
    <name type="scientific">Vannella robusta</name>
    <dbReference type="NCBI Taxonomy" id="1487602"/>
    <lineage>
        <taxon>Eukaryota</taxon>
        <taxon>Amoebozoa</taxon>
        <taxon>Discosea</taxon>
        <taxon>Flabellinia</taxon>
        <taxon>Vannellidae</taxon>
        <taxon>Vannella</taxon>
    </lineage>
</organism>
<dbReference type="SMART" id="SM00054">
    <property type="entry name" value="EFh"/>
    <property type="match status" value="3"/>
</dbReference>
<dbReference type="InterPro" id="IPR011992">
    <property type="entry name" value="EF-hand-dom_pair"/>
</dbReference>
<dbReference type="EMBL" id="HBKP01019368">
    <property type="protein sequence ID" value="CAE2232130.1"/>
    <property type="molecule type" value="Transcribed_RNA"/>
</dbReference>
<gene>
    <name evidence="5" type="ORF">VSP0166_LOCUS13726</name>
    <name evidence="6" type="ORF">VSP0166_LOCUS13727</name>
</gene>
<dbReference type="PANTHER" id="PTHR45942">
    <property type="entry name" value="PROTEIN PHOSPATASE 3 REGULATORY SUBUNIT B ALPHA ISOFORM TYPE 1"/>
    <property type="match status" value="1"/>
</dbReference>
<keyword evidence="1" id="KW-0479">Metal-binding</keyword>
<keyword evidence="3" id="KW-0106">Calcium</keyword>
<dbReference type="GO" id="GO:0005509">
    <property type="term" value="F:calcium ion binding"/>
    <property type="evidence" value="ECO:0007669"/>
    <property type="project" value="InterPro"/>
</dbReference>
<dbReference type="PRINTS" id="PR00450">
    <property type="entry name" value="RECOVERIN"/>
</dbReference>
<dbReference type="FunFam" id="1.10.238.10:FF:000003">
    <property type="entry name" value="Calmodulin A"/>
    <property type="match status" value="1"/>
</dbReference>
<evidence type="ECO:0000313" key="5">
    <source>
        <dbReference type="EMBL" id="CAE2232127.1"/>
    </source>
</evidence>
<keyword evidence="2" id="KW-0677">Repeat</keyword>
<dbReference type="InterPro" id="IPR018247">
    <property type="entry name" value="EF_Hand_1_Ca_BS"/>
</dbReference>
<dbReference type="PROSITE" id="PS50222">
    <property type="entry name" value="EF_HAND_2"/>
    <property type="match status" value="2"/>
</dbReference>
<evidence type="ECO:0000313" key="6">
    <source>
        <dbReference type="EMBL" id="CAE2232130.1"/>
    </source>
</evidence>
<evidence type="ECO:0000256" key="3">
    <source>
        <dbReference type="ARBA" id="ARBA00022837"/>
    </source>
</evidence>
<evidence type="ECO:0000256" key="1">
    <source>
        <dbReference type="ARBA" id="ARBA00022723"/>
    </source>
</evidence>
<name>A0A6U1WIH6_9EUKA</name>
<evidence type="ECO:0000256" key="2">
    <source>
        <dbReference type="ARBA" id="ARBA00022737"/>
    </source>
</evidence>
<dbReference type="Pfam" id="PF13499">
    <property type="entry name" value="EF-hand_7"/>
    <property type="match status" value="1"/>
</dbReference>
<proteinExistence type="predicted"/>
<evidence type="ECO:0000259" key="4">
    <source>
        <dbReference type="PROSITE" id="PS50222"/>
    </source>
</evidence>
<dbReference type="AlphaFoldDB" id="A0A6U1WIH6"/>
<feature type="domain" description="EF-hand" evidence="4">
    <location>
        <begin position="94"/>
        <end position="129"/>
    </location>
</feature>
<dbReference type="SUPFAM" id="SSF47473">
    <property type="entry name" value="EF-hand"/>
    <property type="match status" value="1"/>
</dbReference>
<dbReference type="CDD" id="cd00051">
    <property type="entry name" value="EFh"/>
    <property type="match status" value="1"/>
</dbReference>
<protein>
    <recommendedName>
        <fullName evidence="4">EF-hand domain-containing protein</fullName>
    </recommendedName>
</protein>
<dbReference type="EMBL" id="HBKP01019367">
    <property type="protein sequence ID" value="CAE2232127.1"/>
    <property type="molecule type" value="Transcribed_RNA"/>
</dbReference>
<accession>A0A6U1WIH6</accession>
<sequence>MGANTSDLRVEEIDELSQETHLRKSEIVRLYQRFKRLDKEGYGTISTDAFLSVPELSMNPLVMRVIRVFDVNNDDNVNFRQFAKTLAVLSKNAPSEQKMELVFKVLDLDNDGFITQQDIEQVLKMMIGSQIISPHDLERIAAETVREYDSTGDGKITFAEFKDVLGDVDWDQKLTIEF</sequence>
<feature type="domain" description="EF-hand" evidence="4">
    <location>
        <begin position="136"/>
        <end position="171"/>
    </location>
</feature>
<dbReference type="Gene3D" id="1.10.238.10">
    <property type="entry name" value="EF-hand"/>
    <property type="match status" value="1"/>
</dbReference>
<dbReference type="InterPro" id="IPR002048">
    <property type="entry name" value="EF_hand_dom"/>
</dbReference>